<dbReference type="InterPro" id="IPR036388">
    <property type="entry name" value="WH-like_DNA-bd_sf"/>
</dbReference>
<evidence type="ECO:0000259" key="4">
    <source>
        <dbReference type="PROSITE" id="PS50956"/>
    </source>
</evidence>
<evidence type="ECO:0000313" key="5">
    <source>
        <dbReference type="EMBL" id="KON30946.1"/>
    </source>
</evidence>
<dbReference type="InterPro" id="IPR019887">
    <property type="entry name" value="Tscrpt_reg_AsnC/Lrp_C"/>
</dbReference>
<protein>
    <submittedName>
        <fullName evidence="5">AsnC family transcriptional regulator</fullName>
    </submittedName>
</protein>
<comment type="caution">
    <text evidence="5">The sequence shown here is derived from an EMBL/GenBank/DDBJ whole genome shotgun (WGS) entry which is preliminary data.</text>
</comment>
<evidence type="ECO:0000256" key="2">
    <source>
        <dbReference type="ARBA" id="ARBA00023125"/>
    </source>
</evidence>
<dbReference type="InterPro" id="IPR000485">
    <property type="entry name" value="AsnC-type_HTH_dom"/>
</dbReference>
<dbReference type="Pfam" id="PF01037">
    <property type="entry name" value="AsnC_trans_reg"/>
    <property type="match status" value="1"/>
</dbReference>
<accession>A0A0M0BRW7</accession>
<dbReference type="Gene3D" id="3.30.70.920">
    <property type="match status" value="1"/>
</dbReference>
<dbReference type="Gene3D" id="1.10.10.10">
    <property type="entry name" value="Winged helix-like DNA-binding domain superfamily/Winged helix DNA-binding domain"/>
    <property type="match status" value="1"/>
</dbReference>
<reference evidence="6" key="1">
    <citation type="submission" date="2015-06" db="EMBL/GenBank/DDBJ databases">
        <title>New insights into the roles of widespread benthic archaea in carbon and nitrogen cycling.</title>
        <authorList>
            <person name="Lazar C.S."/>
            <person name="Baker B.J."/>
            <person name="Seitz K.W."/>
            <person name="Hyde A.S."/>
            <person name="Dick G.J."/>
            <person name="Hinrichs K.-U."/>
            <person name="Teske A.P."/>
        </authorList>
    </citation>
    <scope>NUCLEOTIDE SEQUENCE [LARGE SCALE GENOMIC DNA]</scope>
</reference>
<dbReference type="SMART" id="SM00344">
    <property type="entry name" value="HTH_ASNC"/>
    <property type="match status" value="1"/>
</dbReference>
<dbReference type="AlphaFoldDB" id="A0A0M0BRW7"/>
<dbReference type="PANTHER" id="PTHR30154:SF34">
    <property type="entry name" value="TRANSCRIPTIONAL REGULATOR AZLB"/>
    <property type="match status" value="1"/>
</dbReference>
<keyword evidence="2" id="KW-0238">DNA-binding</keyword>
<organism evidence="5 6">
    <name type="scientific">miscellaneous Crenarchaeota group-1 archaeon SG8-32-3</name>
    <dbReference type="NCBI Taxonomy" id="1685125"/>
    <lineage>
        <taxon>Archaea</taxon>
        <taxon>Candidatus Bathyarchaeota</taxon>
        <taxon>MCG-1</taxon>
    </lineage>
</organism>
<dbReference type="Pfam" id="PF13412">
    <property type="entry name" value="HTH_24"/>
    <property type="match status" value="1"/>
</dbReference>
<dbReference type="SUPFAM" id="SSF54909">
    <property type="entry name" value="Dimeric alpha+beta barrel"/>
    <property type="match status" value="1"/>
</dbReference>
<dbReference type="InterPro" id="IPR019888">
    <property type="entry name" value="Tscrpt_reg_AsnC-like"/>
</dbReference>
<name>A0A0M0BRW7_9ARCH</name>
<dbReference type="GO" id="GO:0043200">
    <property type="term" value="P:response to amino acid"/>
    <property type="evidence" value="ECO:0007669"/>
    <property type="project" value="TreeGrafter"/>
</dbReference>
<dbReference type="InterPro" id="IPR011008">
    <property type="entry name" value="Dimeric_a/b-barrel"/>
</dbReference>
<evidence type="ECO:0000313" key="6">
    <source>
        <dbReference type="Proteomes" id="UP000054016"/>
    </source>
</evidence>
<dbReference type="SUPFAM" id="SSF46785">
    <property type="entry name" value="Winged helix' DNA-binding domain"/>
    <property type="match status" value="1"/>
</dbReference>
<keyword evidence="1" id="KW-0805">Transcription regulation</keyword>
<gene>
    <name evidence="5" type="ORF">AC478_03490</name>
</gene>
<dbReference type="EMBL" id="LFWV01000047">
    <property type="protein sequence ID" value="KON30946.1"/>
    <property type="molecule type" value="Genomic_DNA"/>
</dbReference>
<dbReference type="GO" id="GO:0005829">
    <property type="term" value="C:cytosol"/>
    <property type="evidence" value="ECO:0007669"/>
    <property type="project" value="TreeGrafter"/>
</dbReference>
<proteinExistence type="predicted"/>
<dbReference type="InterPro" id="IPR036390">
    <property type="entry name" value="WH_DNA-bd_sf"/>
</dbReference>
<dbReference type="PROSITE" id="PS50956">
    <property type="entry name" value="HTH_ASNC_2"/>
    <property type="match status" value="1"/>
</dbReference>
<dbReference type="GO" id="GO:0043565">
    <property type="term" value="F:sequence-specific DNA binding"/>
    <property type="evidence" value="ECO:0007669"/>
    <property type="project" value="InterPro"/>
</dbReference>
<feature type="domain" description="HTH asnC-type" evidence="4">
    <location>
        <begin position="5"/>
        <end position="66"/>
    </location>
</feature>
<dbReference type="PRINTS" id="PR00033">
    <property type="entry name" value="HTHASNC"/>
</dbReference>
<keyword evidence="3" id="KW-0804">Transcription</keyword>
<sequence>MAVKLDEKDMAILSLVQENNKLTAKQISKKIDVPITTVFAKTKRMEELGVIKGHRAILAPEKLNASTASFLLASVSYREKTNDAPFSQRTVAKEIAKFPEVQEVHIITGDWDLLVKLRAESVDAVGKFVVDKLRLIEGLEKTLTCMVFETVKETTKINLPSKKRVDKWRTGRN</sequence>
<dbReference type="PANTHER" id="PTHR30154">
    <property type="entry name" value="LEUCINE-RESPONSIVE REGULATORY PROTEIN"/>
    <property type="match status" value="1"/>
</dbReference>
<dbReference type="Proteomes" id="UP000054016">
    <property type="component" value="Unassembled WGS sequence"/>
</dbReference>
<evidence type="ECO:0000256" key="1">
    <source>
        <dbReference type="ARBA" id="ARBA00023015"/>
    </source>
</evidence>
<evidence type="ECO:0000256" key="3">
    <source>
        <dbReference type="ARBA" id="ARBA00023163"/>
    </source>
</evidence>